<keyword evidence="1" id="KW-0805">Transcription regulation</keyword>
<dbReference type="InterPro" id="IPR028082">
    <property type="entry name" value="Peripla_BP_I"/>
</dbReference>
<dbReference type="SUPFAM" id="SSF53822">
    <property type="entry name" value="Periplasmic binding protein-like I"/>
    <property type="match status" value="1"/>
</dbReference>
<dbReference type="InterPro" id="IPR000843">
    <property type="entry name" value="HTH_LacI"/>
</dbReference>
<dbReference type="Pfam" id="PF00356">
    <property type="entry name" value="LacI"/>
    <property type="match status" value="1"/>
</dbReference>
<organism evidence="5 6">
    <name type="scientific">Edaphobacter modestus</name>
    <dbReference type="NCBI Taxonomy" id="388466"/>
    <lineage>
        <taxon>Bacteria</taxon>
        <taxon>Pseudomonadati</taxon>
        <taxon>Acidobacteriota</taxon>
        <taxon>Terriglobia</taxon>
        <taxon>Terriglobales</taxon>
        <taxon>Acidobacteriaceae</taxon>
        <taxon>Edaphobacter</taxon>
    </lineage>
</organism>
<dbReference type="SUPFAM" id="SSF47413">
    <property type="entry name" value="lambda repressor-like DNA-binding domains"/>
    <property type="match status" value="1"/>
</dbReference>
<accession>A0A4Q7XZJ8</accession>
<dbReference type="PANTHER" id="PTHR30146:SF109">
    <property type="entry name" value="HTH-TYPE TRANSCRIPTIONAL REGULATOR GALS"/>
    <property type="match status" value="1"/>
</dbReference>
<keyword evidence="2" id="KW-0238">DNA-binding</keyword>
<evidence type="ECO:0000259" key="4">
    <source>
        <dbReference type="PROSITE" id="PS50932"/>
    </source>
</evidence>
<dbReference type="AlphaFoldDB" id="A0A4Q7XZJ8"/>
<evidence type="ECO:0000256" key="2">
    <source>
        <dbReference type="ARBA" id="ARBA00023125"/>
    </source>
</evidence>
<name>A0A4Q7XZJ8_9BACT</name>
<dbReference type="Pfam" id="PF13377">
    <property type="entry name" value="Peripla_BP_3"/>
    <property type="match status" value="1"/>
</dbReference>
<dbReference type="GO" id="GO:0000976">
    <property type="term" value="F:transcription cis-regulatory region binding"/>
    <property type="evidence" value="ECO:0007669"/>
    <property type="project" value="TreeGrafter"/>
</dbReference>
<evidence type="ECO:0000256" key="1">
    <source>
        <dbReference type="ARBA" id="ARBA00023015"/>
    </source>
</evidence>
<evidence type="ECO:0000313" key="5">
    <source>
        <dbReference type="EMBL" id="RZU29598.1"/>
    </source>
</evidence>
<dbReference type="InterPro" id="IPR010982">
    <property type="entry name" value="Lambda_DNA-bd_dom_sf"/>
</dbReference>
<sequence length="344" mass="37096">MRVKKSQSLTSGITLQAVAKAAGVTIATASRSLNDAYGVHPETRARVLEVAQKLRYTPNRFARGLVTGRSDMIGLIVSDVRNSYFAEVARGVEDAALESGRDVLLCNSDLNAERQMKSFISLLDKRAEAIIMNSVASLSQEHQQQIAAAGVPIVLLNGAGRGTPFSTVCADNEKGGRLVAECLLRSGHRNVINLTGPRRHSNLARRSSSFLKAMSVQRGTRVRTIHAINTLQGGYDASVEMFKELGGATAIFAGNDVMAFGVMRAAIEAGIRIPRDISLIGFDDVELAAISFPPLTTIHQPKYDVGRAAIEIVNELLESGINRPQHRVVDVKLVERASVAKIGR</sequence>
<evidence type="ECO:0000256" key="3">
    <source>
        <dbReference type="ARBA" id="ARBA00023163"/>
    </source>
</evidence>
<dbReference type="SMART" id="SM00354">
    <property type="entry name" value="HTH_LACI"/>
    <property type="match status" value="1"/>
</dbReference>
<dbReference type="CDD" id="cd06285">
    <property type="entry name" value="PBP1_LacI-like"/>
    <property type="match status" value="1"/>
</dbReference>
<evidence type="ECO:0000313" key="6">
    <source>
        <dbReference type="Proteomes" id="UP000292958"/>
    </source>
</evidence>
<keyword evidence="3" id="KW-0804">Transcription</keyword>
<dbReference type="Proteomes" id="UP000292958">
    <property type="component" value="Unassembled WGS sequence"/>
</dbReference>
<dbReference type="PANTHER" id="PTHR30146">
    <property type="entry name" value="LACI-RELATED TRANSCRIPTIONAL REPRESSOR"/>
    <property type="match status" value="1"/>
</dbReference>
<dbReference type="RefSeq" id="WP_130424816.1">
    <property type="nucleotide sequence ID" value="NZ_SHKW01000007.1"/>
</dbReference>
<dbReference type="OrthoDB" id="9796186at2"/>
<proteinExistence type="predicted"/>
<dbReference type="EMBL" id="SHKW01000007">
    <property type="protein sequence ID" value="RZU29598.1"/>
    <property type="molecule type" value="Genomic_DNA"/>
</dbReference>
<reference evidence="5 6" key="1">
    <citation type="submission" date="2019-02" db="EMBL/GenBank/DDBJ databases">
        <title>Genomic Encyclopedia of Archaeal and Bacterial Type Strains, Phase II (KMG-II): from individual species to whole genera.</title>
        <authorList>
            <person name="Goeker M."/>
        </authorList>
    </citation>
    <scope>NUCLEOTIDE SEQUENCE [LARGE SCALE GENOMIC DNA]</scope>
    <source>
        <strain evidence="5 6">DSM 18101</strain>
    </source>
</reference>
<keyword evidence="6" id="KW-1185">Reference proteome</keyword>
<gene>
    <name evidence="5" type="ORF">BDD14_6183</name>
</gene>
<dbReference type="PROSITE" id="PS50932">
    <property type="entry name" value="HTH_LACI_2"/>
    <property type="match status" value="1"/>
</dbReference>
<comment type="caution">
    <text evidence="5">The sequence shown here is derived from an EMBL/GenBank/DDBJ whole genome shotgun (WGS) entry which is preliminary data.</text>
</comment>
<feature type="domain" description="HTH lacI-type" evidence="4">
    <location>
        <begin position="13"/>
        <end position="67"/>
    </location>
</feature>
<dbReference type="InterPro" id="IPR046335">
    <property type="entry name" value="LacI/GalR-like_sensor"/>
</dbReference>
<dbReference type="CDD" id="cd01392">
    <property type="entry name" value="HTH_LacI"/>
    <property type="match status" value="1"/>
</dbReference>
<dbReference type="GO" id="GO:0003700">
    <property type="term" value="F:DNA-binding transcription factor activity"/>
    <property type="evidence" value="ECO:0007669"/>
    <property type="project" value="TreeGrafter"/>
</dbReference>
<dbReference type="Gene3D" id="3.40.50.2300">
    <property type="match status" value="2"/>
</dbReference>
<protein>
    <submittedName>
        <fullName evidence="5">LacI family transcriptional regulator</fullName>
    </submittedName>
</protein>
<dbReference type="Gene3D" id="1.10.260.40">
    <property type="entry name" value="lambda repressor-like DNA-binding domains"/>
    <property type="match status" value="1"/>
</dbReference>